<dbReference type="Proteomes" id="UP001595379">
    <property type="component" value="Unassembled WGS sequence"/>
</dbReference>
<accession>A0ABV7A044</accession>
<comment type="caution">
    <text evidence="1">The sequence shown here is derived from an EMBL/GenBank/DDBJ whole genome shotgun (WGS) entry which is preliminary data.</text>
</comment>
<reference evidence="2" key="1">
    <citation type="journal article" date="2019" name="Int. J. Syst. Evol. Microbiol.">
        <title>The Global Catalogue of Microorganisms (GCM) 10K type strain sequencing project: providing services to taxonomists for standard genome sequencing and annotation.</title>
        <authorList>
            <consortium name="The Broad Institute Genomics Platform"/>
            <consortium name="The Broad Institute Genome Sequencing Center for Infectious Disease"/>
            <person name="Wu L."/>
            <person name="Ma J."/>
        </authorList>
    </citation>
    <scope>NUCLEOTIDE SEQUENCE [LARGE SCALE GENOMIC DNA]</scope>
    <source>
        <strain evidence="2">KCTC 52487</strain>
    </source>
</reference>
<proteinExistence type="predicted"/>
<protein>
    <recommendedName>
        <fullName evidence="3">Transcriptional regulator</fullName>
    </recommendedName>
</protein>
<gene>
    <name evidence="1" type="ORF">ACFOOR_13035</name>
</gene>
<sequence length="164" mass="17492">MGFKPVKVRPYGEAKAVVAHLFEEAGGVPAVMELLDLSRTRVYALADPDSTNEISYARVAKLTEASGATAAAKDLAFLAGGIFMPLEAAEDDNWLTLAGDASRKHARNIAALMDSLSETERSPGKIDKQEAREILEVLDQQLAVLARQRAKLARIAAGEEDGGA</sequence>
<organism evidence="1 2">
    <name type="scientific">Hyphobacterium vulgare</name>
    <dbReference type="NCBI Taxonomy" id="1736751"/>
    <lineage>
        <taxon>Bacteria</taxon>
        <taxon>Pseudomonadati</taxon>
        <taxon>Pseudomonadota</taxon>
        <taxon>Alphaproteobacteria</taxon>
        <taxon>Maricaulales</taxon>
        <taxon>Maricaulaceae</taxon>
        <taxon>Hyphobacterium</taxon>
    </lineage>
</organism>
<dbReference type="RefSeq" id="WP_343163026.1">
    <property type="nucleotide sequence ID" value="NZ_JBHRSV010000028.1"/>
</dbReference>
<dbReference type="EMBL" id="JBHRSV010000028">
    <property type="protein sequence ID" value="MFC2927034.1"/>
    <property type="molecule type" value="Genomic_DNA"/>
</dbReference>
<keyword evidence="2" id="KW-1185">Reference proteome</keyword>
<evidence type="ECO:0008006" key="3">
    <source>
        <dbReference type="Google" id="ProtNLM"/>
    </source>
</evidence>
<evidence type="ECO:0000313" key="2">
    <source>
        <dbReference type="Proteomes" id="UP001595379"/>
    </source>
</evidence>
<name>A0ABV7A044_9PROT</name>
<evidence type="ECO:0000313" key="1">
    <source>
        <dbReference type="EMBL" id="MFC2927034.1"/>
    </source>
</evidence>